<feature type="domain" description="DUF5615" evidence="1">
    <location>
        <begin position="2"/>
        <end position="107"/>
    </location>
</feature>
<evidence type="ECO:0000313" key="3">
    <source>
        <dbReference type="Proteomes" id="UP001500843"/>
    </source>
</evidence>
<proteinExistence type="predicted"/>
<reference evidence="3" key="1">
    <citation type="journal article" date="2019" name="Int. J. Syst. Evol. Microbiol.">
        <title>The Global Catalogue of Microorganisms (GCM) 10K type strain sequencing project: providing services to taxonomists for standard genome sequencing and annotation.</title>
        <authorList>
            <consortium name="The Broad Institute Genomics Platform"/>
            <consortium name="The Broad Institute Genome Sequencing Center for Infectious Disease"/>
            <person name="Wu L."/>
            <person name="Ma J."/>
        </authorList>
    </citation>
    <scope>NUCLEOTIDE SEQUENCE [LARGE SCALE GENOMIC DNA]</scope>
    <source>
        <strain evidence="3">JCM 17975</strain>
    </source>
</reference>
<dbReference type="Proteomes" id="UP001500843">
    <property type="component" value="Unassembled WGS sequence"/>
</dbReference>
<keyword evidence="3" id="KW-1185">Reference proteome</keyword>
<evidence type="ECO:0000313" key="2">
    <source>
        <dbReference type="EMBL" id="GAA4696441.1"/>
    </source>
</evidence>
<dbReference type="InterPro" id="IPR041049">
    <property type="entry name" value="DUF5615"/>
</dbReference>
<name>A0ABP8WXS1_9MICO</name>
<comment type="caution">
    <text evidence="2">The sequence shown here is derived from an EMBL/GenBank/DDBJ whole genome shotgun (WGS) entry which is preliminary data.</text>
</comment>
<accession>A0ABP8WXS1</accession>
<gene>
    <name evidence="2" type="ORF">GCM10023198_15540</name>
</gene>
<dbReference type="Pfam" id="PF18480">
    <property type="entry name" value="DUF5615"/>
    <property type="match status" value="1"/>
</dbReference>
<dbReference type="RefSeq" id="WP_253875056.1">
    <property type="nucleotide sequence ID" value="NZ_BAABHM010000009.1"/>
</dbReference>
<organism evidence="2 3">
    <name type="scientific">Promicromonospora umidemergens</name>
    <dbReference type="NCBI Taxonomy" id="629679"/>
    <lineage>
        <taxon>Bacteria</taxon>
        <taxon>Bacillati</taxon>
        <taxon>Actinomycetota</taxon>
        <taxon>Actinomycetes</taxon>
        <taxon>Micrococcales</taxon>
        <taxon>Promicromonosporaceae</taxon>
        <taxon>Promicromonospora</taxon>
    </lineage>
</organism>
<protein>
    <recommendedName>
        <fullName evidence="1">DUF5615 domain-containing protein</fullName>
    </recommendedName>
</protein>
<evidence type="ECO:0000259" key="1">
    <source>
        <dbReference type="Pfam" id="PF18480"/>
    </source>
</evidence>
<dbReference type="EMBL" id="BAABHM010000009">
    <property type="protein sequence ID" value="GAA4696441.1"/>
    <property type="molecule type" value="Genomic_DNA"/>
</dbReference>
<sequence length="119" mass="12492">MIDANLSPVVVSGLKAKGFDVSHVSEHGLLTASDQEISDYAIETESAIVSADSDFATMLALSKGKAPSLVLLRSVDQLTPTEQVELLANNLGQAAEEIETGAVVSVRPGHLRVRLLPLG</sequence>